<dbReference type="SUPFAM" id="SSF51735">
    <property type="entry name" value="NAD(P)-binding Rossmann-fold domains"/>
    <property type="match status" value="1"/>
</dbReference>
<comment type="similarity">
    <text evidence="1">Belongs to the Gfo/Idh/MocA family.</text>
</comment>
<dbReference type="NCBIfam" id="TIGR04380">
    <property type="entry name" value="myo_inos_iolG"/>
    <property type="match status" value="1"/>
</dbReference>
<dbReference type="SUPFAM" id="SSF55347">
    <property type="entry name" value="Glyceraldehyde-3-phosphate dehydrogenase-like, C-terminal domain"/>
    <property type="match status" value="1"/>
</dbReference>
<reference evidence="6" key="1">
    <citation type="submission" date="2016-09" db="EMBL/GenBank/DDBJ databases">
        <authorList>
            <person name="Gulvik C.A."/>
        </authorList>
    </citation>
    <scope>NUCLEOTIDE SEQUENCE [LARGE SCALE GENOMIC DNA]</scope>
    <source>
        <strain evidence="6">LMG 26306</strain>
    </source>
</reference>
<dbReference type="Proteomes" id="UP000094764">
    <property type="component" value="Unassembled WGS sequence"/>
</dbReference>
<dbReference type="RefSeq" id="WP_069635468.1">
    <property type="nucleotide sequence ID" value="NZ_JXKZ01000006.1"/>
</dbReference>
<dbReference type="AlphaFoldDB" id="A0A1E5GSA5"/>
<sequence length="347" mass="38684">MEKIKVGIVGLGRLGKVHAKNLAENVQGCQLIAACSFVQEELDYAITELGVKETYKTYEEMVKSPTIDAVFIVSPSGFHCEQIQLAMENGKHVFSEKPIGLDIAEIKETQKVIQKHPNLVFMLGFMRRYDDSYQYAKQLVDAGELGELTVIRCYSIDPSSGMESFVKFAGASDSGGIFVDMSIHDIDLVRWFTKKEVQTVWAIGKNAAYPELDEVGELETGTALMQLEDKTMAILVAGRNCHHGYHVETELIGTKGMLRVAAAPEKNLVTVMNEQGVVRSCSQDFPERFREAFVNEAKEFIACIKEKRQPEISANDGLQSTKVALACKESFETHKLITIENQEETTK</sequence>
<evidence type="ECO:0000256" key="2">
    <source>
        <dbReference type="ARBA" id="ARBA00023002"/>
    </source>
</evidence>
<evidence type="ECO:0000259" key="4">
    <source>
        <dbReference type="Pfam" id="PF22725"/>
    </source>
</evidence>
<organism evidence="5 6">
    <name type="scientific">Enterococcus quebecensis</name>
    <dbReference type="NCBI Taxonomy" id="903983"/>
    <lineage>
        <taxon>Bacteria</taxon>
        <taxon>Bacillati</taxon>
        <taxon>Bacillota</taxon>
        <taxon>Bacilli</taxon>
        <taxon>Lactobacillales</taxon>
        <taxon>Enterococcaceae</taxon>
        <taxon>Enterococcus</taxon>
    </lineage>
</organism>
<protein>
    <submittedName>
        <fullName evidence="5">Inositol 2-dehydrogenase</fullName>
    </submittedName>
</protein>
<dbReference type="Gene3D" id="3.30.360.10">
    <property type="entry name" value="Dihydrodipicolinate Reductase, domain 2"/>
    <property type="match status" value="1"/>
</dbReference>
<name>A0A1E5GSA5_9ENTE</name>
<dbReference type="STRING" id="903983.BCR23_09025"/>
<dbReference type="InterPro" id="IPR000683">
    <property type="entry name" value="Gfo/Idh/MocA-like_OxRdtase_N"/>
</dbReference>
<gene>
    <name evidence="5" type="ORF">BCR23_09025</name>
</gene>
<dbReference type="Pfam" id="PF22725">
    <property type="entry name" value="GFO_IDH_MocA_C3"/>
    <property type="match status" value="1"/>
</dbReference>
<dbReference type="Pfam" id="PF01408">
    <property type="entry name" value="GFO_IDH_MocA"/>
    <property type="match status" value="1"/>
</dbReference>
<dbReference type="Gene3D" id="3.40.50.720">
    <property type="entry name" value="NAD(P)-binding Rossmann-like Domain"/>
    <property type="match status" value="1"/>
</dbReference>
<dbReference type="PATRIC" id="fig|903983.4.peg.2451"/>
<feature type="domain" description="Gfo/Idh/MocA-like oxidoreductase N-terminal" evidence="3">
    <location>
        <begin position="4"/>
        <end position="121"/>
    </location>
</feature>
<dbReference type="PROSITE" id="PS51257">
    <property type="entry name" value="PROKAR_LIPOPROTEIN"/>
    <property type="match status" value="1"/>
</dbReference>
<proteinExistence type="inferred from homology"/>
<dbReference type="PANTHER" id="PTHR42840">
    <property type="entry name" value="NAD(P)-BINDING ROSSMANN-FOLD SUPERFAMILY PROTEIN-RELATED"/>
    <property type="match status" value="1"/>
</dbReference>
<evidence type="ECO:0000259" key="3">
    <source>
        <dbReference type="Pfam" id="PF01408"/>
    </source>
</evidence>
<dbReference type="GO" id="GO:0006740">
    <property type="term" value="P:NADPH regeneration"/>
    <property type="evidence" value="ECO:0007669"/>
    <property type="project" value="TreeGrafter"/>
</dbReference>
<keyword evidence="6" id="KW-1185">Reference proteome</keyword>
<keyword evidence="2" id="KW-0560">Oxidoreductase</keyword>
<dbReference type="OrthoDB" id="9815825at2"/>
<dbReference type="InterPro" id="IPR036291">
    <property type="entry name" value="NAD(P)-bd_dom_sf"/>
</dbReference>
<comment type="caution">
    <text evidence="5">The sequence shown here is derived from an EMBL/GenBank/DDBJ whole genome shotgun (WGS) entry which is preliminary data.</text>
</comment>
<accession>A0A1E5GSA5</accession>
<dbReference type="EMBL" id="MIKB01000015">
    <property type="protein sequence ID" value="OEG15597.1"/>
    <property type="molecule type" value="Genomic_DNA"/>
</dbReference>
<dbReference type="GO" id="GO:0000166">
    <property type="term" value="F:nucleotide binding"/>
    <property type="evidence" value="ECO:0007669"/>
    <property type="project" value="InterPro"/>
</dbReference>
<evidence type="ECO:0000313" key="5">
    <source>
        <dbReference type="EMBL" id="OEG15597.1"/>
    </source>
</evidence>
<dbReference type="PANTHER" id="PTHR42840:SF3">
    <property type="entry name" value="BINDING ROSSMANN FOLD OXIDOREDUCTASE, PUTATIVE (AFU_ORTHOLOGUE AFUA_2G10240)-RELATED"/>
    <property type="match status" value="1"/>
</dbReference>
<dbReference type="InterPro" id="IPR030827">
    <property type="entry name" value="Myo_inos_IolG"/>
</dbReference>
<dbReference type="GO" id="GO:0005737">
    <property type="term" value="C:cytoplasm"/>
    <property type="evidence" value="ECO:0007669"/>
    <property type="project" value="TreeGrafter"/>
</dbReference>
<dbReference type="InterPro" id="IPR055170">
    <property type="entry name" value="GFO_IDH_MocA-like_dom"/>
</dbReference>
<feature type="domain" description="GFO/IDH/MocA-like oxidoreductase" evidence="4">
    <location>
        <begin position="133"/>
        <end position="259"/>
    </location>
</feature>
<dbReference type="GO" id="GO:0016491">
    <property type="term" value="F:oxidoreductase activity"/>
    <property type="evidence" value="ECO:0007669"/>
    <property type="project" value="UniProtKB-KW"/>
</dbReference>
<evidence type="ECO:0000313" key="6">
    <source>
        <dbReference type="Proteomes" id="UP000094764"/>
    </source>
</evidence>
<evidence type="ECO:0000256" key="1">
    <source>
        <dbReference type="ARBA" id="ARBA00010928"/>
    </source>
</evidence>